<sequence>MNASVRRPRLALAALVGSVVLALVGAAGGPAAQADTGEDLHVEKSTTDTGTSGSSWRSYLDLMTVPSTPTDFEPADEAPGVDGPRACPPSRCRDFRVPVPADVKVTSPMVRVLFPVGYRAKKNRHRRYPVVYLFNGARSPYIRWSVGTELTAATRSLPAIFVMPEGGLGDDAGMFSDWKDGSWQWETFHTKVLTRWVDRTFRTTGKRGVVGASMGGLGAMIYPARHPGRYQAAFSISGAVDTNLMIANILPPEIAKAIGVSPPNLLRVWGNPVLDRAAWDAHNPVSLAPRLKGVAVFVASGTGSPSTVSETTDPLHTGYTEQLMWSGHRTFLAALTRAGVPYSAWVRQGGVHNWPWFDAPLRWGLPKVVAALR</sequence>
<feature type="chain" id="PRO_5038929736" description="Esterase family protein" evidence="2">
    <location>
        <begin position="23"/>
        <end position="373"/>
    </location>
</feature>
<gene>
    <name evidence="3" type="ORF">GGQ22_13415</name>
</gene>
<dbReference type="Pfam" id="PF00756">
    <property type="entry name" value="Esterase"/>
    <property type="match status" value="1"/>
</dbReference>
<feature type="signal peptide" evidence="2">
    <location>
        <begin position="1"/>
        <end position="22"/>
    </location>
</feature>
<name>A0A6I3JDA7_9ACTN</name>
<evidence type="ECO:0000313" key="4">
    <source>
        <dbReference type="Proteomes" id="UP000433406"/>
    </source>
</evidence>
<evidence type="ECO:0000256" key="1">
    <source>
        <dbReference type="SAM" id="MobiDB-lite"/>
    </source>
</evidence>
<reference evidence="3 4" key="1">
    <citation type="submission" date="2019-10" db="EMBL/GenBank/DDBJ databases">
        <title>Nocardioides novel species isolated from the excrement of Marmot.</title>
        <authorList>
            <person name="Zhang G."/>
        </authorList>
    </citation>
    <scope>NUCLEOTIDE SEQUENCE [LARGE SCALE GENOMIC DNA]</scope>
    <source>
        <strain evidence="4">zg-579</strain>
    </source>
</reference>
<dbReference type="AlphaFoldDB" id="A0A6I3JDA7"/>
<dbReference type="SUPFAM" id="SSF53474">
    <property type="entry name" value="alpha/beta-Hydrolases"/>
    <property type="match status" value="1"/>
</dbReference>
<dbReference type="EMBL" id="WLCI01000015">
    <property type="protein sequence ID" value="MTB96081.1"/>
    <property type="molecule type" value="Genomic_DNA"/>
</dbReference>
<protein>
    <recommendedName>
        <fullName evidence="5">Esterase family protein</fullName>
    </recommendedName>
</protein>
<dbReference type="InterPro" id="IPR000801">
    <property type="entry name" value="Esterase-like"/>
</dbReference>
<dbReference type="PANTHER" id="PTHR48098">
    <property type="entry name" value="ENTEROCHELIN ESTERASE-RELATED"/>
    <property type="match status" value="1"/>
</dbReference>
<proteinExistence type="predicted"/>
<dbReference type="InterPro" id="IPR050583">
    <property type="entry name" value="Mycobacterial_A85_antigen"/>
</dbReference>
<evidence type="ECO:0000256" key="2">
    <source>
        <dbReference type="SAM" id="SignalP"/>
    </source>
</evidence>
<dbReference type="InterPro" id="IPR029058">
    <property type="entry name" value="AB_hydrolase_fold"/>
</dbReference>
<dbReference type="RefSeq" id="WP_154615789.1">
    <property type="nucleotide sequence ID" value="NZ_CP053660.1"/>
</dbReference>
<evidence type="ECO:0008006" key="5">
    <source>
        <dbReference type="Google" id="ProtNLM"/>
    </source>
</evidence>
<comment type="caution">
    <text evidence="3">The sequence shown here is derived from an EMBL/GenBank/DDBJ whole genome shotgun (WGS) entry which is preliminary data.</text>
</comment>
<evidence type="ECO:0000313" key="3">
    <source>
        <dbReference type="EMBL" id="MTB96081.1"/>
    </source>
</evidence>
<organism evidence="3 4">
    <name type="scientific">Nocardioides marmotae</name>
    <dbReference type="NCBI Taxonomy" id="2663857"/>
    <lineage>
        <taxon>Bacteria</taxon>
        <taxon>Bacillati</taxon>
        <taxon>Actinomycetota</taxon>
        <taxon>Actinomycetes</taxon>
        <taxon>Propionibacteriales</taxon>
        <taxon>Nocardioidaceae</taxon>
        <taxon>Nocardioides</taxon>
    </lineage>
</organism>
<dbReference type="PANTHER" id="PTHR48098:SF1">
    <property type="entry name" value="DIACYLGLYCEROL ACYLTRANSFERASE_MYCOLYLTRANSFERASE AG85A"/>
    <property type="match status" value="1"/>
</dbReference>
<feature type="region of interest" description="Disordered" evidence="1">
    <location>
        <begin position="30"/>
        <end position="55"/>
    </location>
</feature>
<keyword evidence="4" id="KW-1185">Reference proteome</keyword>
<accession>A0A6I3JDA7</accession>
<dbReference type="Gene3D" id="3.40.50.1820">
    <property type="entry name" value="alpha/beta hydrolase"/>
    <property type="match status" value="1"/>
</dbReference>
<keyword evidence="2" id="KW-0732">Signal</keyword>
<dbReference type="Proteomes" id="UP000433406">
    <property type="component" value="Unassembled WGS sequence"/>
</dbReference>
<dbReference type="GO" id="GO:0016747">
    <property type="term" value="F:acyltransferase activity, transferring groups other than amino-acyl groups"/>
    <property type="evidence" value="ECO:0007669"/>
    <property type="project" value="TreeGrafter"/>
</dbReference>